<feature type="domain" description="Phage tail collar" evidence="1">
    <location>
        <begin position="7"/>
        <end position="63"/>
    </location>
</feature>
<keyword evidence="3" id="KW-1185">Reference proteome</keyword>
<evidence type="ECO:0000313" key="2">
    <source>
        <dbReference type="EMBL" id="ANF95613.1"/>
    </source>
</evidence>
<reference evidence="2 3" key="2">
    <citation type="journal article" date="2016" name="Int. J. Syst. Evol. Microbiol.">
        <title>Paenibacillus bovis sp. nov., isolated from raw yak (Bos grunniens) milk.</title>
        <authorList>
            <person name="Gao C."/>
            <person name="Han J."/>
            <person name="Liu Z."/>
            <person name="Xu X."/>
            <person name="Hang F."/>
            <person name="Wu Z."/>
        </authorList>
    </citation>
    <scope>NUCLEOTIDE SEQUENCE [LARGE SCALE GENOMIC DNA]</scope>
    <source>
        <strain evidence="2 3">BD3526</strain>
    </source>
</reference>
<dbReference type="Gene3D" id="3.90.1340.10">
    <property type="entry name" value="Phage tail collar domain"/>
    <property type="match status" value="1"/>
</dbReference>
<dbReference type="KEGG" id="pbv:AR543_06105"/>
<dbReference type="SUPFAM" id="SSF88874">
    <property type="entry name" value="Receptor-binding domain of short tail fibre protein gp12"/>
    <property type="match status" value="1"/>
</dbReference>
<dbReference type="Pfam" id="PF07484">
    <property type="entry name" value="Collar"/>
    <property type="match status" value="1"/>
</dbReference>
<dbReference type="InterPro" id="IPR037053">
    <property type="entry name" value="Phage_tail_collar_dom_sf"/>
</dbReference>
<dbReference type="AlphaFoldDB" id="A0A172ZDM6"/>
<reference evidence="3" key="1">
    <citation type="submission" date="2015-10" db="EMBL/GenBank/DDBJ databases">
        <title>Genome of Paenibacillus bovis sp. nov.</title>
        <authorList>
            <person name="Wu Z."/>
            <person name="Gao C."/>
            <person name="Liu Z."/>
            <person name="Zheng H."/>
        </authorList>
    </citation>
    <scope>NUCLEOTIDE SEQUENCE [LARGE SCALE GENOMIC DNA]</scope>
    <source>
        <strain evidence="3">BD3526</strain>
    </source>
</reference>
<dbReference type="RefSeq" id="WP_060532703.1">
    <property type="nucleotide sequence ID" value="NZ_CP013023.1"/>
</dbReference>
<sequence>MSDCYLGEIRMFTGNYAPQGWALCNGQLLPIANNQALFSLIGVNYGGDGVNTFALPDLRGRVPLHNSTVPNNTFPLGSRAGSETVNLTTAQMPAHSHTVQALSTPATQSSPDANALWAQTAMYSDGTGTGLAPMNPAAISAAGAAQPHNNMMPSLPLTFMIALVGIFPSRS</sequence>
<dbReference type="STRING" id="1616788.AR543_06105"/>
<proteinExistence type="predicted"/>
<gene>
    <name evidence="2" type="ORF">AR543_06105</name>
</gene>
<evidence type="ECO:0000313" key="3">
    <source>
        <dbReference type="Proteomes" id="UP000078148"/>
    </source>
</evidence>
<dbReference type="InterPro" id="IPR011083">
    <property type="entry name" value="Phage_tail_collar_dom"/>
</dbReference>
<dbReference type="EMBL" id="CP013023">
    <property type="protein sequence ID" value="ANF95613.1"/>
    <property type="molecule type" value="Genomic_DNA"/>
</dbReference>
<accession>A0A172ZDM6</accession>
<organism evidence="2 3">
    <name type="scientific">Paenibacillus bovis</name>
    <dbReference type="NCBI Taxonomy" id="1616788"/>
    <lineage>
        <taxon>Bacteria</taxon>
        <taxon>Bacillati</taxon>
        <taxon>Bacillota</taxon>
        <taxon>Bacilli</taxon>
        <taxon>Bacillales</taxon>
        <taxon>Paenibacillaceae</taxon>
        <taxon>Paenibacillus</taxon>
    </lineage>
</organism>
<dbReference type="Proteomes" id="UP000078148">
    <property type="component" value="Chromosome"/>
</dbReference>
<name>A0A172ZDM6_9BACL</name>
<evidence type="ECO:0000259" key="1">
    <source>
        <dbReference type="Pfam" id="PF07484"/>
    </source>
</evidence>
<dbReference type="OrthoDB" id="9810174at2"/>
<protein>
    <submittedName>
        <fullName evidence="2">Phage tail protein</fullName>
    </submittedName>
</protein>